<accession>A0A5M8P529</accession>
<dbReference type="Proteomes" id="UP000324575">
    <property type="component" value="Unassembled WGS sequence"/>
</dbReference>
<proteinExistence type="predicted"/>
<dbReference type="Gene3D" id="3.90.550.10">
    <property type="entry name" value="Spore Coat Polysaccharide Biosynthesis Protein SpsA, Chain A"/>
    <property type="match status" value="1"/>
</dbReference>
<dbReference type="Pfam" id="PF00535">
    <property type="entry name" value="Glycos_transf_2"/>
    <property type="match status" value="1"/>
</dbReference>
<evidence type="ECO:0000313" key="3">
    <source>
        <dbReference type="Proteomes" id="UP000324575"/>
    </source>
</evidence>
<keyword evidence="2" id="KW-0808">Transferase</keyword>
<dbReference type="EMBL" id="SNRX01000001">
    <property type="protein sequence ID" value="KAA6303635.1"/>
    <property type="molecule type" value="Genomic_DNA"/>
</dbReference>
<protein>
    <submittedName>
        <fullName evidence="2">Hyaluronan synthase</fullName>
        <ecNumber evidence="2">2.4.1.212</ecNumber>
    </submittedName>
</protein>
<dbReference type="PANTHER" id="PTHR43685:SF2">
    <property type="entry name" value="GLYCOSYLTRANSFERASE 2-LIKE DOMAIN-CONTAINING PROTEIN"/>
    <property type="match status" value="1"/>
</dbReference>
<dbReference type="InterPro" id="IPR001173">
    <property type="entry name" value="Glyco_trans_2-like"/>
</dbReference>
<name>A0A5M8P529_9BACT</name>
<keyword evidence="2" id="KW-0328">Glycosyltransferase</keyword>
<dbReference type="InterPro" id="IPR029044">
    <property type="entry name" value="Nucleotide-diphossugar_trans"/>
</dbReference>
<sequence length="302" mass="34764">MPTVSVILPNYNHAPYLKQRIDSILNQTYQDFELILLDDCSPDDSLKIIKQYAGHPKISHTILNEHNTGNTFKQWAKGLQLAQGKYIWIAESDDWADIAFLESLVAQLILHPNAALAFSQSKFVDSEGTTIFPREDSDVIMVEKGHAFIESHLITGNAIYNASMCVFRKTAYEAIDHTLYEKMKYCGDWIFWSLLCEQGDVVEVKKPLSYFRRHNKNVSSSAELSGLTILEGFDVFLHNRKYLSNKKTYNRALIVWTNKWMQSGPFEKGVNRKILFSFLKKSPFIVCYSLLKKMKNIFTARI</sequence>
<reference evidence="2 3" key="1">
    <citation type="submission" date="2019-03" db="EMBL/GenBank/DDBJ databases">
        <title>Single cell metagenomics reveals metabolic interactions within the superorganism composed of flagellate Streblomastix strix and complex community of Bacteroidetes bacteria on its surface.</title>
        <authorList>
            <person name="Treitli S.C."/>
            <person name="Kolisko M."/>
            <person name="Husnik F."/>
            <person name="Keeling P."/>
            <person name="Hampl V."/>
        </authorList>
    </citation>
    <scope>NUCLEOTIDE SEQUENCE [LARGE SCALE GENOMIC DNA]</scope>
    <source>
        <strain evidence="2">St1</strain>
    </source>
</reference>
<comment type="caution">
    <text evidence="2">The sequence shown here is derived from an EMBL/GenBank/DDBJ whole genome shotgun (WGS) entry which is preliminary data.</text>
</comment>
<evidence type="ECO:0000259" key="1">
    <source>
        <dbReference type="Pfam" id="PF00535"/>
    </source>
</evidence>
<dbReference type="PANTHER" id="PTHR43685">
    <property type="entry name" value="GLYCOSYLTRANSFERASE"/>
    <property type="match status" value="1"/>
</dbReference>
<evidence type="ECO:0000313" key="2">
    <source>
        <dbReference type="EMBL" id="KAA6303635.1"/>
    </source>
</evidence>
<dbReference type="EC" id="2.4.1.212" evidence="2"/>
<organism evidence="2 3">
    <name type="scientific">Candidatus Ordinivivax streblomastigis</name>
    <dbReference type="NCBI Taxonomy" id="2540710"/>
    <lineage>
        <taxon>Bacteria</taxon>
        <taxon>Pseudomonadati</taxon>
        <taxon>Bacteroidota</taxon>
        <taxon>Bacteroidia</taxon>
        <taxon>Bacteroidales</taxon>
        <taxon>Candidatus Ordinivivax</taxon>
    </lineage>
</organism>
<dbReference type="SUPFAM" id="SSF53448">
    <property type="entry name" value="Nucleotide-diphospho-sugar transferases"/>
    <property type="match status" value="1"/>
</dbReference>
<feature type="domain" description="Glycosyltransferase 2-like" evidence="1">
    <location>
        <begin position="5"/>
        <end position="173"/>
    </location>
</feature>
<dbReference type="GO" id="GO:0050501">
    <property type="term" value="F:hyaluronan synthase activity"/>
    <property type="evidence" value="ECO:0007669"/>
    <property type="project" value="UniProtKB-EC"/>
</dbReference>
<gene>
    <name evidence="2" type="ORF">EZS26_000186</name>
</gene>
<dbReference type="AlphaFoldDB" id="A0A5M8P529"/>
<dbReference type="InterPro" id="IPR050834">
    <property type="entry name" value="Glycosyltransf_2"/>
</dbReference>